<name>A0AA44BCD5_9CLOT</name>
<organism evidence="9 10">
    <name type="scientific">Isachenkonia alkalipeptolytica</name>
    <dbReference type="NCBI Taxonomy" id="2565777"/>
    <lineage>
        <taxon>Bacteria</taxon>
        <taxon>Bacillati</taxon>
        <taxon>Bacillota</taxon>
        <taxon>Clostridia</taxon>
        <taxon>Eubacteriales</taxon>
        <taxon>Clostridiaceae</taxon>
        <taxon>Isachenkonia</taxon>
    </lineage>
</organism>
<reference evidence="9 10" key="1">
    <citation type="submission" date="2019-04" db="EMBL/GenBank/DDBJ databases">
        <title>Isachenkonia alkalipeptolytica gen. nov. sp. nov. a new anaerobic, alkiliphilic organothrophic bacterium capable to reduce synthesized ferrihydrite isolated from a soda lake.</title>
        <authorList>
            <person name="Toshchakov S.V."/>
            <person name="Zavarzina D.G."/>
            <person name="Zhilina T.N."/>
            <person name="Kostrikina N.A."/>
            <person name="Kublanov I.V."/>
        </authorList>
    </citation>
    <scope>NUCLEOTIDE SEQUENCE [LARGE SCALE GENOMIC DNA]</scope>
    <source>
        <strain evidence="9 10">Z-1701</strain>
    </source>
</reference>
<dbReference type="GO" id="GO:0032259">
    <property type="term" value="P:methylation"/>
    <property type="evidence" value="ECO:0007669"/>
    <property type="project" value="UniProtKB-KW"/>
</dbReference>
<dbReference type="InterPro" id="IPR050953">
    <property type="entry name" value="N4_N6_ade-DNA_methylase"/>
</dbReference>
<feature type="domain" description="TaqI-like C-terminal specificity" evidence="8">
    <location>
        <begin position="554"/>
        <end position="645"/>
    </location>
</feature>
<evidence type="ECO:0000256" key="1">
    <source>
        <dbReference type="ARBA" id="ARBA00011900"/>
    </source>
</evidence>
<protein>
    <recommendedName>
        <fullName evidence="1">site-specific DNA-methyltransferase (adenine-specific)</fullName>
        <ecNumber evidence="1">2.1.1.72</ecNumber>
    </recommendedName>
</protein>
<evidence type="ECO:0000259" key="8">
    <source>
        <dbReference type="Pfam" id="PF12950"/>
    </source>
</evidence>
<comment type="catalytic activity">
    <reaction evidence="6">
        <text>a 2'-deoxyadenosine in DNA + S-adenosyl-L-methionine = an N(6)-methyl-2'-deoxyadenosine in DNA + S-adenosyl-L-homocysteine + H(+)</text>
        <dbReference type="Rhea" id="RHEA:15197"/>
        <dbReference type="Rhea" id="RHEA-COMP:12418"/>
        <dbReference type="Rhea" id="RHEA-COMP:12419"/>
        <dbReference type="ChEBI" id="CHEBI:15378"/>
        <dbReference type="ChEBI" id="CHEBI:57856"/>
        <dbReference type="ChEBI" id="CHEBI:59789"/>
        <dbReference type="ChEBI" id="CHEBI:90615"/>
        <dbReference type="ChEBI" id="CHEBI:90616"/>
        <dbReference type="EC" id="2.1.1.72"/>
    </reaction>
</comment>
<dbReference type="PROSITE" id="PS00092">
    <property type="entry name" value="N6_MTASE"/>
    <property type="match status" value="1"/>
</dbReference>
<keyword evidence="4" id="KW-0680">Restriction system</keyword>
<keyword evidence="5" id="KW-0238">DNA-binding</keyword>
<evidence type="ECO:0000313" key="9">
    <source>
        <dbReference type="EMBL" id="NBG86892.1"/>
    </source>
</evidence>
<dbReference type="EC" id="2.1.1.72" evidence="1"/>
<dbReference type="Proteomes" id="UP000449710">
    <property type="component" value="Unassembled WGS sequence"/>
</dbReference>
<gene>
    <name evidence="9" type="ORF">ISALK_00115</name>
</gene>
<dbReference type="PRINTS" id="PR00507">
    <property type="entry name" value="N12N6MTFRASE"/>
</dbReference>
<dbReference type="PANTHER" id="PTHR33841">
    <property type="entry name" value="DNA METHYLTRANSFERASE YEEA-RELATED"/>
    <property type="match status" value="1"/>
</dbReference>
<dbReference type="SUPFAM" id="SSF53335">
    <property type="entry name" value="S-adenosyl-L-methionine-dependent methyltransferases"/>
    <property type="match status" value="1"/>
</dbReference>
<evidence type="ECO:0000256" key="6">
    <source>
        <dbReference type="ARBA" id="ARBA00047942"/>
    </source>
</evidence>
<dbReference type="AlphaFoldDB" id="A0AA44BCD5"/>
<dbReference type="InterPro" id="IPR029063">
    <property type="entry name" value="SAM-dependent_MTases_sf"/>
</dbReference>
<keyword evidence="2" id="KW-0489">Methyltransferase</keyword>
<accession>A0AA44BCD5</accession>
<dbReference type="EMBL" id="SUMG01000001">
    <property type="protein sequence ID" value="NBG86892.1"/>
    <property type="molecule type" value="Genomic_DNA"/>
</dbReference>
<sequence>MKKTVLKKLKKALGILSNQRIVENGPLLNGKDAYEIINKILLYRILEDKGFIASGREGLLQSEYLFLPLHQILYGLQQGKYPDGKIPWTPEGKQGIEDVYHELKKEGLSFQEAEDHLLGDLYEEFLDPKQRKSLGQFYTPPEVVAYIVEKALQDADLVKNPYIKVGDIACGSGHFLVKAYDVLYDKFLQALPDLQKKYGGEYWQKANLHTHLLEHCIFGMDCDGFGVNLTSINLLLKDLSHLPKTLNILQGDSLRRWEEEELNSKEKGFFSEKFDVIVGNPPYVGHKVLEIPYKKWLLKNYPRVFQDKSDLSYCFFQRILENLHREGKGMIITSRYFMESPTGKTLRKYLREQGDLLEIVDFYGGEIFKGLGVATAIYLMAPKSENNRDEGVLQVRKLRDPKNKIEAGIPLEEMFQGRAFANFALTQRDLKEKRWTLIAREDKARFERIEAASEKTLGDVAKSFQGIITGCDKAFVLNGEEAREKGIEGELLKGWIKNRHIEKYGLLENDQQLIYADLIKDPKEPLKAMDHIRNYREGLSKRRECQRGIRPWHHLQWGRSTALFEQKKILFPYKSATNRFALDDGQVYCSADVYALVVKDSYQEEVSLEYLLGLLNSRLYEQYFQSFGKNLGKGIYDYYPNSVMDLCIPMDPTLQQKIETLVGSILQGWEKEPLLQQIDRILEDYFKIDTQGNR</sequence>
<evidence type="ECO:0000256" key="2">
    <source>
        <dbReference type="ARBA" id="ARBA00022603"/>
    </source>
</evidence>
<evidence type="ECO:0000259" key="7">
    <source>
        <dbReference type="Pfam" id="PF02384"/>
    </source>
</evidence>
<evidence type="ECO:0000313" key="10">
    <source>
        <dbReference type="Proteomes" id="UP000449710"/>
    </source>
</evidence>
<dbReference type="InterPro" id="IPR002052">
    <property type="entry name" value="DNA_methylase_N6_adenine_CS"/>
</dbReference>
<dbReference type="Pfam" id="PF12950">
    <property type="entry name" value="TaqI_C"/>
    <property type="match status" value="1"/>
</dbReference>
<dbReference type="GO" id="GO:0008170">
    <property type="term" value="F:N-methyltransferase activity"/>
    <property type="evidence" value="ECO:0007669"/>
    <property type="project" value="InterPro"/>
</dbReference>
<dbReference type="GO" id="GO:0009007">
    <property type="term" value="F:site-specific DNA-methyltransferase (adenine-specific) activity"/>
    <property type="evidence" value="ECO:0007669"/>
    <property type="project" value="UniProtKB-EC"/>
</dbReference>
<dbReference type="Gene3D" id="3.40.50.150">
    <property type="entry name" value="Vaccinia Virus protein VP39"/>
    <property type="match status" value="1"/>
</dbReference>
<comment type="caution">
    <text evidence="9">The sequence shown here is derived from an EMBL/GenBank/DDBJ whole genome shotgun (WGS) entry which is preliminary data.</text>
</comment>
<dbReference type="RefSeq" id="WP_160718204.1">
    <property type="nucleotide sequence ID" value="NZ_SUMG01000001.1"/>
</dbReference>
<dbReference type="InterPro" id="IPR003356">
    <property type="entry name" value="DNA_methylase_A-5"/>
</dbReference>
<dbReference type="PANTHER" id="PTHR33841:SF6">
    <property type="entry name" value="TYPE II METHYLTRANSFERASE M.HINDII"/>
    <property type="match status" value="1"/>
</dbReference>
<dbReference type="GO" id="GO:0009307">
    <property type="term" value="P:DNA restriction-modification system"/>
    <property type="evidence" value="ECO:0007669"/>
    <property type="project" value="UniProtKB-KW"/>
</dbReference>
<keyword evidence="10" id="KW-1185">Reference proteome</keyword>
<feature type="domain" description="DNA methylase adenine-specific" evidence="7">
    <location>
        <begin position="115"/>
        <end position="394"/>
    </location>
</feature>
<dbReference type="GO" id="GO:0003677">
    <property type="term" value="F:DNA binding"/>
    <property type="evidence" value="ECO:0007669"/>
    <property type="project" value="UniProtKB-KW"/>
</dbReference>
<keyword evidence="3" id="KW-0808">Transferase</keyword>
<evidence type="ECO:0000256" key="3">
    <source>
        <dbReference type="ARBA" id="ARBA00022679"/>
    </source>
</evidence>
<evidence type="ECO:0000256" key="5">
    <source>
        <dbReference type="ARBA" id="ARBA00023125"/>
    </source>
</evidence>
<dbReference type="InterPro" id="IPR025931">
    <property type="entry name" value="TaqI_C"/>
</dbReference>
<proteinExistence type="predicted"/>
<dbReference type="Pfam" id="PF02384">
    <property type="entry name" value="N6_Mtase"/>
    <property type="match status" value="1"/>
</dbReference>
<evidence type="ECO:0000256" key="4">
    <source>
        <dbReference type="ARBA" id="ARBA00022747"/>
    </source>
</evidence>